<proteinExistence type="predicted"/>
<sequence length="112" mass="12415">TPRFLAPEVLDRRGHGVPSDIWALGCAGGRGCSRPCRPPRYALLSGHAPFEARHRPELYRRIRGARYPLPPQLSPRARALLTHMLDPDPAARPGLEDVLGHPFLTQVRARGT</sequence>
<dbReference type="AlphaFoldDB" id="A0A7K6QYE7"/>
<dbReference type="GO" id="GO:0005813">
    <property type="term" value="C:centrosome"/>
    <property type="evidence" value="ECO:0007669"/>
    <property type="project" value="TreeGrafter"/>
</dbReference>
<feature type="non-terminal residue" evidence="2">
    <location>
        <position position="1"/>
    </location>
</feature>
<feature type="domain" description="Protein kinase" evidence="1">
    <location>
        <begin position="1"/>
        <end position="104"/>
    </location>
</feature>
<dbReference type="OrthoDB" id="408964at2759"/>
<dbReference type="GO" id="GO:0005634">
    <property type="term" value="C:nucleus"/>
    <property type="evidence" value="ECO:0007669"/>
    <property type="project" value="TreeGrafter"/>
</dbReference>
<keyword evidence="2" id="KW-0808">Transferase</keyword>
<dbReference type="GO" id="GO:0004674">
    <property type="term" value="F:protein serine/threonine kinase activity"/>
    <property type="evidence" value="ECO:0007669"/>
    <property type="project" value="TreeGrafter"/>
</dbReference>
<feature type="non-terminal residue" evidence="2">
    <location>
        <position position="112"/>
    </location>
</feature>
<organism evidence="2 3">
    <name type="scientific">Climacteris rufus</name>
    <name type="common">rufous treecreeper</name>
    <dbReference type="NCBI Taxonomy" id="47695"/>
    <lineage>
        <taxon>Eukaryota</taxon>
        <taxon>Metazoa</taxon>
        <taxon>Chordata</taxon>
        <taxon>Craniata</taxon>
        <taxon>Vertebrata</taxon>
        <taxon>Euteleostomi</taxon>
        <taxon>Archelosauria</taxon>
        <taxon>Archosauria</taxon>
        <taxon>Dinosauria</taxon>
        <taxon>Saurischia</taxon>
        <taxon>Theropoda</taxon>
        <taxon>Coelurosauria</taxon>
        <taxon>Aves</taxon>
        <taxon>Neognathae</taxon>
        <taxon>Neoaves</taxon>
        <taxon>Telluraves</taxon>
        <taxon>Australaves</taxon>
        <taxon>Passeriformes</taxon>
        <taxon>Climacteridae</taxon>
        <taxon>Climacteris</taxon>
    </lineage>
</organism>
<evidence type="ECO:0000259" key="1">
    <source>
        <dbReference type="PROSITE" id="PS50011"/>
    </source>
</evidence>
<dbReference type="InterPro" id="IPR011009">
    <property type="entry name" value="Kinase-like_dom_sf"/>
</dbReference>
<dbReference type="PROSITE" id="PS50011">
    <property type="entry name" value="PROTEIN_KINASE_DOM"/>
    <property type="match status" value="1"/>
</dbReference>
<dbReference type="InterPro" id="IPR000719">
    <property type="entry name" value="Prot_kinase_dom"/>
</dbReference>
<gene>
    <name evidence="2" type="primary">Plk2_1</name>
    <name evidence="2" type="ORF">CLIRUF_R15672</name>
</gene>
<dbReference type="GO" id="GO:0000776">
    <property type="term" value="C:kinetochore"/>
    <property type="evidence" value="ECO:0007669"/>
    <property type="project" value="TreeGrafter"/>
</dbReference>
<keyword evidence="2" id="KW-0418">Kinase</keyword>
<comment type="caution">
    <text evidence="2">The sequence shown here is derived from an EMBL/GenBank/DDBJ whole genome shotgun (WGS) entry which is preliminary data.</text>
</comment>
<evidence type="ECO:0000313" key="3">
    <source>
        <dbReference type="Proteomes" id="UP000580879"/>
    </source>
</evidence>
<dbReference type="PANTHER" id="PTHR24345">
    <property type="entry name" value="SERINE/THREONINE-PROTEIN KINASE PLK"/>
    <property type="match status" value="1"/>
</dbReference>
<dbReference type="Proteomes" id="UP000580879">
    <property type="component" value="Unassembled WGS sequence"/>
</dbReference>
<dbReference type="EMBL" id="VZRZ01006081">
    <property type="protein sequence ID" value="NWW78816.1"/>
    <property type="molecule type" value="Genomic_DNA"/>
</dbReference>
<dbReference type="GO" id="GO:0005524">
    <property type="term" value="F:ATP binding"/>
    <property type="evidence" value="ECO:0007669"/>
    <property type="project" value="InterPro"/>
</dbReference>
<protein>
    <submittedName>
        <fullName evidence="2">PLK2 kinase</fullName>
    </submittedName>
</protein>
<dbReference type="GO" id="GO:0005737">
    <property type="term" value="C:cytoplasm"/>
    <property type="evidence" value="ECO:0007669"/>
    <property type="project" value="TreeGrafter"/>
</dbReference>
<dbReference type="SUPFAM" id="SSF56112">
    <property type="entry name" value="Protein kinase-like (PK-like)"/>
    <property type="match status" value="1"/>
</dbReference>
<dbReference type="GO" id="GO:0007052">
    <property type="term" value="P:mitotic spindle organization"/>
    <property type="evidence" value="ECO:0007669"/>
    <property type="project" value="TreeGrafter"/>
</dbReference>
<dbReference type="Gene3D" id="1.10.510.10">
    <property type="entry name" value="Transferase(Phosphotransferase) domain 1"/>
    <property type="match status" value="1"/>
</dbReference>
<accession>A0A7K6QYE7</accession>
<evidence type="ECO:0000313" key="2">
    <source>
        <dbReference type="EMBL" id="NWW78816.1"/>
    </source>
</evidence>
<name>A0A7K6QYE7_9PASS</name>
<keyword evidence="3" id="KW-1185">Reference proteome</keyword>
<dbReference type="GO" id="GO:0000922">
    <property type="term" value="C:spindle pole"/>
    <property type="evidence" value="ECO:0007669"/>
    <property type="project" value="TreeGrafter"/>
</dbReference>
<dbReference type="Pfam" id="PF00069">
    <property type="entry name" value="Pkinase"/>
    <property type="match status" value="1"/>
</dbReference>
<dbReference type="PANTHER" id="PTHR24345:SF43">
    <property type="entry name" value="INACTIVE SERINE_THREONINE-PROTEIN KINASE PLK5"/>
    <property type="match status" value="1"/>
</dbReference>
<reference evidence="2 3" key="1">
    <citation type="submission" date="2019-09" db="EMBL/GenBank/DDBJ databases">
        <title>Bird 10,000 Genomes (B10K) Project - Family phase.</title>
        <authorList>
            <person name="Zhang G."/>
        </authorList>
    </citation>
    <scope>NUCLEOTIDE SEQUENCE [LARGE SCALE GENOMIC DNA]</scope>
    <source>
        <strain evidence="2">B10K-DU-029-53</strain>
    </source>
</reference>